<reference evidence="12" key="1">
    <citation type="journal article" date="2022" name="BMC Genomics">
        <title>Genome sequence of the entomopathogenic Serratia entomophila isolate 626 and characterisation of the species specific itaconate degradation pathway.</title>
        <authorList>
            <person name="Vaughan A.L."/>
            <person name="Altermann E."/>
            <person name="Glare T.R."/>
            <person name="Hurst M.R.H."/>
        </authorList>
    </citation>
    <scope>NUCLEOTIDE SEQUENCE</scope>
    <source>
        <strain evidence="12">626</strain>
    </source>
</reference>
<dbReference type="RefSeq" id="WP_234588900.1">
    <property type="nucleotide sequence ID" value="NZ_CAMIPG010000011.1"/>
</dbReference>
<dbReference type="PRINTS" id="PR00812">
    <property type="entry name" value="BCTERIALGSPF"/>
</dbReference>
<dbReference type="InterPro" id="IPR042094">
    <property type="entry name" value="T2SS_GspF_sf"/>
</dbReference>
<evidence type="ECO:0000256" key="3">
    <source>
        <dbReference type="ARBA" id="ARBA00022448"/>
    </source>
</evidence>
<keyword evidence="4" id="KW-1003">Cell membrane</keyword>
<keyword evidence="3 9" id="KW-0813">Transport</keyword>
<dbReference type="InterPro" id="IPR018076">
    <property type="entry name" value="T2SS_GspF_dom"/>
</dbReference>
<evidence type="ECO:0000256" key="9">
    <source>
        <dbReference type="RuleBase" id="RU003923"/>
    </source>
</evidence>
<feature type="transmembrane region" description="Helical" evidence="10">
    <location>
        <begin position="163"/>
        <end position="186"/>
    </location>
</feature>
<protein>
    <submittedName>
        <fullName evidence="12">Protein transport protein HofC</fullName>
    </submittedName>
</protein>
<keyword evidence="8 10" id="KW-0472">Membrane</keyword>
<sequence>MMVRRLFLWRAIDAEGEIRHGELMSSEKSRVSRQLIEQGLQPCQIKRGKRIPHGQWRGEPLIHFTRQLATLLQAGLPLVNALQLLATEHPAAAWRCLLRQLGERVRQGQPFSEAVAEQRAVFPQIYRPLIAIGELTGNLERCCLLLAQQQESRQKLHSKVVKALRYPLFICAVALLVSVLMLVMVLPEFAGVYQSFDAPLPWFTQGLLHLSALLIGTGPYLALLLGGLIFGYCRWLHPQTQWRRREQAAQLRLPLIARLIEGSALSQIFRILAMTQQAGLTLVDGLSAAAMAVDNLFYRQALEQVQHQISQGETFHHALSQQPLFPALCRQLVRVGEESGSLDSLLDKLAQWHEQQTLELADTLAQTLEPLLMLVVGGIVGALVIAMYLPIFQLGNVLG</sequence>
<feature type="domain" description="Type II secretion system protein GspF" evidence="11">
    <location>
        <begin position="269"/>
        <end position="390"/>
    </location>
</feature>
<dbReference type="Gene3D" id="1.20.81.30">
    <property type="entry name" value="Type II secretion system (T2SS), domain F"/>
    <property type="match status" value="2"/>
</dbReference>
<name>A0ABY5CV97_9GAMM</name>
<organism evidence="12 13">
    <name type="scientific">Serratia entomophila</name>
    <dbReference type="NCBI Taxonomy" id="42906"/>
    <lineage>
        <taxon>Bacteria</taxon>
        <taxon>Pseudomonadati</taxon>
        <taxon>Pseudomonadota</taxon>
        <taxon>Gammaproteobacteria</taxon>
        <taxon>Enterobacterales</taxon>
        <taxon>Yersiniaceae</taxon>
        <taxon>Serratia</taxon>
    </lineage>
</organism>
<dbReference type="Pfam" id="PF00482">
    <property type="entry name" value="T2SSF"/>
    <property type="match status" value="2"/>
</dbReference>
<dbReference type="PANTHER" id="PTHR30012">
    <property type="entry name" value="GENERAL SECRETION PATHWAY PROTEIN"/>
    <property type="match status" value="1"/>
</dbReference>
<keyword evidence="6 9" id="KW-0812">Transmembrane</keyword>
<feature type="domain" description="Type II secretion system protein GspF" evidence="11">
    <location>
        <begin position="64"/>
        <end position="187"/>
    </location>
</feature>
<dbReference type="InterPro" id="IPR001992">
    <property type="entry name" value="T2SS_GspF/T4SS_PilC_CS"/>
</dbReference>
<feature type="transmembrane region" description="Helical" evidence="10">
    <location>
        <begin position="371"/>
        <end position="391"/>
    </location>
</feature>
<evidence type="ECO:0000259" key="11">
    <source>
        <dbReference type="Pfam" id="PF00482"/>
    </source>
</evidence>
<evidence type="ECO:0000256" key="10">
    <source>
        <dbReference type="SAM" id="Phobius"/>
    </source>
</evidence>
<feature type="transmembrane region" description="Helical" evidence="10">
    <location>
        <begin position="206"/>
        <end position="235"/>
    </location>
</feature>
<dbReference type="PANTHER" id="PTHR30012:SF7">
    <property type="entry name" value="PROTEIN TRANSPORT PROTEIN HOFC HOMOLOG"/>
    <property type="match status" value="1"/>
</dbReference>
<evidence type="ECO:0000313" key="12">
    <source>
        <dbReference type="EMBL" id="USV01680.1"/>
    </source>
</evidence>
<evidence type="ECO:0000256" key="8">
    <source>
        <dbReference type="ARBA" id="ARBA00023136"/>
    </source>
</evidence>
<proteinExistence type="inferred from homology"/>
<dbReference type="InterPro" id="IPR003004">
    <property type="entry name" value="GspF/PilC"/>
</dbReference>
<evidence type="ECO:0000256" key="1">
    <source>
        <dbReference type="ARBA" id="ARBA00004429"/>
    </source>
</evidence>
<dbReference type="EMBL" id="CP074347">
    <property type="protein sequence ID" value="USV01680.1"/>
    <property type="molecule type" value="Genomic_DNA"/>
</dbReference>
<keyword evidence="13" id="KW-1185">Reference proteome</keyword>
<gene>
    <name evidence="12" type="primary">hofC</name>
    <name evidence="12" type="ORF">KFQ06_03865</name>
</gene>
<comment type="similarity">
    <text evidence="2 9">Belongs to the GSP F family.</text>
</comment>
<evidence type="ECO:0000256" key="4">
    <source>
        <dbReference type="ARBA" id="ARBA00022475"/>
    </source>
</evidence>
<evidence type="ECO:0000313" key="13">
    <source>
        <dbReference type="Proteomes" id="UP001056873"/>
    </source>
</evidence>
<accession>A0ABY5CV97</accession>
<comment type="subcellular location">
    <subcellularLocation>
        <location evidence="1 9">Cell inner membrane</location>
        <topology evidence="1 9">Multi-pass membrane protein</topology>
    </subcellularLocation>
</comment>
<dbReference type="GeneID" id="75020961"/>
<evidence type="ECO:0000256" key="6">
    <source>
        <dbReference type="ARBA" id="ARBA00022692"/>
    </source>
</evidence>
<keyword evidence="7 10" id="KW-1133">Transmembrane helix</keyword>
<evidence type="ECO:0000256" key="5">
    <source>
        <dbReference type="ARBA" id="ARBA00022519"/>
    </source>
</evidence>
<evidence type="ECO:0000256" key="2">
    <source>
        <dbReference type="ARBA" id="ARBA00005745"/>
    </source>
</evidence>
<dbReference type="PROSITE" id="PS00874">
    <property type="entry name" value="T2SP_F"/>
    <property type="match status" value="1"/>
</dbReference>
<dbReference type="NCBIfam" id="NF007861">
    <property type="entry name" value="PRK10573.1"/>
    <property type="match status" value="1"/>
</dbReference>
<keyword evidence="5" id="KW-0997">Cell inner membrane</keyword>
<dbReference type="Proteomes" id="UP001056873">
    <property type="component" value="Chromosome"/>
</dbReference>
<evidence type="ECO:0000256" key="7">
    <source>
        <dbReference type="ARBA" id="ARBA00022989"/>
    </source>
</evidence>